<evidence type="ECO:0000313" key="2">
    <source>
        <dbReference type="EMBL" id="KAL1602426.1"/>
    </source>
</evidence>
<feature type="region of interest" description="Disordered" evidence="1">
    <location>
        <begin position="1"/>
        <end position="46"/>
    </location>
</feature>
<proteinExistence type="predicted"/>
<accession>A0ABR3RD99</accession>
<dbReference type="EMBL" id="JAKJXO020000007">
    <property type="protein sequence ID" value="KAL1602426.1"/>
    <property type="molecule type" value="Genomic_DNA"/>
</dbReference>
<reference evidence="2 3" key="1">
    <citation type="submission" date="2024-02" db="EMBL/GenBank/DDBJ databases">
        <title>De novo assembly and annotation of 12 fungi associated with fruit tree decline syndrome in Ontario, Canada.</title>
        <authorList>
            <person name="Sulman M."/>
            <person name="Ellouze W."/>
            <person name="Ilyukhin E."/>
        </authorList>
    </citation>
    <scope>NUCLEOTIDE SEQUENCE [LARGE SCALE GENOMIC DNA]</scope>
    <source>
        <strain evidence="2 3">M42-189</strain>
    </source>
</reference>
<evidence type="ECO:0000256" key="1">
    <source>
        <dbReference type="SAM" id="MobiDB-lite"/>
    </source>
</evidence>
<evidence type="ECO:0000313" key="3">
    <source>
        <dbReference type="Proteomes" id="UP001521785"/>
    </source>
</evidence>
<comment type="caution">
    <text evidence="2">The sequence shown here is derived from an EMBL/GenBank/DDBJ whole genome shotgun (WGS) entry which is preliminary data.</text>
</comment>
<protein>
    <submittedName>
        <fullName evidence="2">Uncharacterized protein</fullName>
    </submittedName>
</protein>
<sequence>MKFAQAPHVEDDSESTSLEAHGTRSEDQTTERGSLNRVESHKRAQHGHVQFYAGVDKASSSEEIIVNARVTIKTEFRVTKDLWGAKEAEKNLKAMIRKRVMLFLEENMYGGRDLVDRADLVNWDWKRDKTTSKSQMPDTK</sequence>
<organism evidence="2 3">
    <name type="scientific">Paraconiothyrium brasiliense</name>
    <dbReference type="NCBI Taxonomy" id="300254"/>
    <lineage>
        <taxon>Eukaryota</taxon>
        <taxon>Fungi</taxon>
        <taxon>Dikarya</taxon>
        <taxon>Ascomycota</taxon>
        <taxon>Pezizomycotina</taxon>
        <taxon>Dothideomycetes</taxon>
        <taxon>Pleosporomycetidae</taxon>
        <taxon>Pleosporales</taxon>
        <taxon>Massarineae</taxon>
        <taxon>Didymosphaeriaceae</taxon>
        <taxon>Paraconiothyrium</taxon>
    </lineage>
</organism>
<keyword evidence="3" id="KW-1185">Reference proteome</keyword>
<name>A0ABR3RD99_9PLEO</name>
<dbReference type="Proteomes" id="UP001521785">
    <property type="component" value="Unassembled WGS sequence"/>
</dbReference>
<gene>
    <name evidence="2" type="ORF">SLS60_005842</name>
</gene>
<feature type="compositionally biased region" description="Basic and acidic residues" evidence="1">
    <location>
        <begin position="21"/>
        <end position="30"/>
    </location>
</feature>